<feature type="transmembrane region" description="Helical" evidence="6">
    <location>
        <begin position="43"/>
        <end position="65"/>
    </location>
</feature>
<dbReference type="PROSITE" id="PS50850">
    <property type="entry name" value="MFS"/>
    <property type="match status" value="1"/>
</dbReference>
<dbReference type="SUPFAM" id="SSF103473">
    <property type="entry name" value="MFS general substrate transporter"/>
    <property type="match status" value="1"/>
</dbReference>
<dbReference type="PANTHER" id="PTHR23531">
    <property type="entry name" value="QUINOLENE RESISTANCE PROTEIN NORA"/>
    <property type="match status" value="1"/>
</dbReference>
<comment type="subcellular location">
    <subcellularLocation>
        <location evidence="1">Cell membrane</location>
        <topology evidence="1">Multi-pass membrane protein</topology>
    </subcellularLocation>
</comment>
<feature type="transmembrane region" description="Helical" evidence="6">
    <location>
        <begin position="101"/>
        <end position="124"/>
    </location>
</feature>
<feature type="transmembrane region" description="Helical" evidence="6">
    <location>
        <begin position="207"/>
        <end position="236"/>
    </location>
</feature>
<dbReference type="RefSeq" id="WP_379596546.1">
    <property type="nucleotide sequence ID" value="NZ_JBHUDE010000028.1"/>
</dbReference>
<feature type="transmembrane region" description="Helical" evidence="6">
    <location>
        <begin position="333"/>
        <end position="357"/>
    </location>
</feature>
<evidence type="ECO:0000256" key="4">
    <source>
        <dbReference type="ARBA" id="ARBA00022989"/>
    </source>
</evidence>
<sequence length="403" mass="43603">MSKTKLWTKDFIMVSTSNFLLFVSFYILMVTLAIYSIEQFNVSGSIAGLASSIFVLGAVVVRPMAGNLIASVGRKKLLVFGLALFLVVTLLYFPIDSIGWMLIIRFVHGFAFGISSTATGTIAVDVIPPSRRGEGMGYFATSNNLAMSIGPFVGLMTIQYMSNDMIFVITTIISVIALVTALSMKVPELEEEFKDNQVKRKFRIDDYFESSALPISVLMLILGIANSSILSFISAYSVEINLVSAASFFFVMYAVFLLMSRPFTGRLYDNKGENSVMYPSIALFGIGLVVLSQAGNGFTLLVAGAIIGVGFGTLQSSAQTIAVSGIPHRRVGLATATFFTFYDLGMGLGPFLLGYFIPMTGFRGLYLAMSVIAFLALPLYYLLHGKKSGRGKQTGLAGNNRAS</sequence>
<feature type="transmembrane region" description="Helical" evidence="6">
    <location>
        <begin position="300"/>
        <end position="321"/>
    </location>
</feature>
<keyword evidence="5 6" id="KW-0472">Membrane</keyword>
<dbReference type="InterPro" id="IPR036259">
    <property type="entry name" value="MFS_trans_sf"/>
</dbReference>
<evidence type="ECO:0000256" key="3">
    <source>
        <dbReference type="ARBA" id="ARBA00022692"/>
    </source>
</evidence>
<evidence type="ECO:0000256" key="1">
    <source>
        <dbReference type="ARBA" id="ARBA00004651"/>
    </source>
</evidence>
<dbReference type="Proteomes" id="UP001597221">
    <property type="component" value="Unassembled WGS sequence"/>
</dbReference>
<dbReference type="EMBL" id="JBHUDE010000028">
    <property type="protein sequence ID" value="MFD1607215.1"/>
    <property type="molecule type" value="Genomic_DNA"/>
</dbReference>
<feature type="transmembrane region" description="Helical" evidence="6">
    <location>
        <begin position="363"/>
        <end position="383"/>
    </location>
</feature>
<feature type="transmembrane region" description="Helical" evidence="6">
    <location>
        <begin position="12"/>
        <end position="37"/>
    </location>
</feature>
<evidence type="ECO:0000259" key="7">
    <source>
        <dbReference type="PROSITE" id="PS50850"/>
    </source>
</evidence>
<dbReference type="CDD" id="cd17489">
    <property type="entry name" value="MFS_YfcJ_like"/>
    <property type="match status" value="1"/>
</dbReference>
<protein>
    <submittedName>
        <fullName evidence="8">MFS transporter</fullName>
    </submittedName>
</protein>
<keyword evidence="2" id="KW-0813">Transport</keyword>
<proteinExistence type="predicted"/>
<dbReference type="InterPro" id="IPR011701">
    <property type="entry name" value="MFS"/>
</dbReference>
<dbReference type="InterPro" id="IPR052714">
    <property type="entry name" value="MFS_Exporter"/>
</dbReference>
<comment type="caution">
    <text evidence="8">The sequence shown here is derived from an EMBL/GenBank/DDBJ whole genome shotgun (WGS) entry which is preliminary data.</text>
</comment>
<dbReference type="InterPro" id="IPR020846">
    <property type="entry name" value="MFS_dom"/>
</dbReference>
<accession>A0ABW4HPU0</accession>
<feature type="transmembrane region" description="Helical" evidence="6">
    <location>
        <begin position="136"/>
        <end position="160"/>
    </location>
</feature>
<evidence type="ECO:0000256" key="2">
    <source>
        <dbReference type="ARBA" id="ARBA00022448"/>
    </source>
</evidence>
<organism evidence="8 9">
    <name type="scientific">Oceanobacillus luteolus</name>
    <dbReference type="NCBI Taxonomy" id="1274358"/>
    <lineage>
        <taxon>Bacteria</taxon>
        <taxon>Bacillati</taxon>
        <taxon>Bacillota</taxon>
        <taxon>Bacilli</taxon>
        <taxon>Bacillales</taxon>
        <taxon>Bacillaceae</taxon>
        <taxon>Oceanobacillus</taxon>
    </lineage>
</organism>
<evidence type="ECO:0000313" key="9">
    <source>
        <dbReference type="Proteomes" id="UP001597221"/>
    </source>
</evidence>
<evidence type="ECO:0000313" key="8">
    <source>
        <dbReference type="EMBL" id="MFD1607215.1"/>
    </source>
</evidence>
<dbReference type="Pfam" id="PF07690">
    <property type="entry name" value="MFS_1"/>
    <property type="match status" value="1"/>
</dbReference>
<gene>
    <name evidence="8" type="ORF">ACFSBH_06070</name>
</gene>
<reference evidence="9" key="1">
    <citation type="journal article" date="2019" name="Int. J. Syst. Evol. Microbiol.">
        <title>The Global Catalogue of Microorganisms (GCM) 10K type strain sequencing project: providing services to taxonomists for standard genome sequencing and annotation.</title>
        <authorList>
            <consortium name="The Broad Institute Genomics Platform"/>
            <consortium name="The Broad Institute Genome Sequencing Center for Infectious Disease"/>
            <person name="Wu L."/>
            <person name="Ma J."/>
        </authorList>
    </citation>
    <scope>NUCLEOTIDE SEQUENCE [LARGE SCALE GENOMIC DNA]</scope>
    <source>
        <strain evidence="9">CGMCC 1.12376</strain>
    </source>
</reference>
<keyword evidence="3 6" id="KW-0812">Transmembrane</keyword>
<keyword evidence="9" id="KW-1185">Reference proteome</keyword>
<keyword evidence="4 6" id="KW-1133">Transmembrane helix</keyword>
<feature type="domain" description="Major facilitator superfamily (MFS) profile" evidence="7">
    <location>
        <begin position="10"/>
        <end position="388"/>
    </location>
</feature>
<feature type="transmembrane region" description="Helical" evidence="6">
    <location>
        <begin position="166"/>
        <end position="186"/>
    </location>
</feature>
<dbReference type="Gene3D" id="1.20.1250.20">
    <property type="entry name" value="MFS general substrate transporter like domains"/>
    <property type="match status" value="1"/>
</dbReference>
<feature type="transmembrane region" description="Helical" evidence="6">
    <location>
        <begin position="242"/>
        <end position="264"/>
    </location>
</feature>
<evidence type="ECO:0000256" key="5">
    <source>
        <dbReference type="ARBA" id="ARBA00023136"/>
    </source>
</evidence>
<feature type="transmembrane region" description="Helical" evidence="6">
    <location>
        <begin position="77"/>
        <end position="95"/>
    </location>
</feature>
<name>A0ABW4HPU0_9BACI</name>
<feature type="transmembrane region" description="Helical" evidence="6">
    <location>
        <begin position="276"/>
        <end position="294"/>
    </location>
</feature>
<evidence type="ECO:0000256" key="6">
    <source>
        <dbReference type="SAM" id="Phobius"/>
    </source>
</evidence>
<dbReference type="PANTHER" id="PTHR23531:SF2">
    <property type="entry name" value="PERMEASE"/>
    <property type="match status" value="1"/>
</dbReference>